<dbReference type="RefSeq" id="WP_083041752.1">
    <property type="nucleotide sequence ID" value="NZ_CP020558.1"/>
</dbReference>
<dbReference type="Proteomes" id="UP000192727">
    <property type="component" value="Plasmid pPLP3"/>
</dbReference>
<keyword evidence="1" id="KW-0614">Plasmid</keyword>
<protein>
    <submittedName>
        <fullName evidence="1">Uncharacterized protein</fullName>
    </submittedName>
</protein>
<accession>A0A1V0V091</accession>
<reference evidence="1 2" key="1">
    <citation type="submission" date="2017-03" db="EMBL/GenBank/DDBJ databases">
        <title>Paenibacillus larvae genome sequencing.</title>
        <authorList>
            <person name="Dingman D.W."/>
        </authorList>
    </citation>
    <scope>NUCLEOTIDE SEQUENCE [LARGE SCALE GENOMIC DNA]</scope>
    <source>
        <strain evidence="1 2">SAG 10367</strain>
        <plasmid evidence="2">pplp3</plasmid>
    </source>
</reference>
<dbReference type="EMBL" id="CP020558">
    <property type="protein sequence ID" value="ARF70771.1"/>
    <property type="molecule type" value="Genomic_DNA"/>
</dbReference>
<gene>
    <name evidence="1" type="ORF">B7C51_25205</name>
</gene>
<dbReference type="AlphaFoldDB" id="A0A1V0V091"/>
<proteinExistence type="predicted"/>
<organism evidence="1 2">
    <name type="scientific">Paenibacillus larvae subsp. pulvifaciens</name>
    <dbReference type="NCBI Taxonomy" id="1477"/>
    <lineage>
        <taxon>Bacteria</taxon>
        <taxon>Bacillati</taxon>
        <taxon>Bacillota</taxon>
        <taxon>Bacilli</taxon>
        <taxon>Bacillales</taxon>
        <taxon>Paenibacillaceae</taxon>
        <taxon>Paenibacillus</taxon>
    </lineage>
</organism>
<name>A0A1V0V091_9BACL</name>
<geneLocation type="plasmid" evidence="2">
    <name>pplp3</name>
</geneLocation>
<evidence type="ECO:0000313" key="2">
    <source>
        <dbReference type="Proteomes" id="UP000192727"/>
    </source>
</evidence>
<evidence type="ECO:0000313" key="1">
    <source>
        <dbReference type="EMBL" id="ARF70771.1"/>
    </source>
</evidence>
<sequence>MKLNYFELYKKRLERSGENSGESVWNSSVNLINQTFENSHNFRKVKIDGHEVDARILEGKHYYERKLLFRPNQITKLGSLVEFDNETWMIFESFNETISPKASVRHLNEYLRWYDKEKNIHKVKCLAMATRITKYDITPNRYDIDLLAGGIYAIAQSNEEIKTIKPSQRFILGESVYEIAGIDDVTYRNADGSGIIQFTCKLTTFMDSDNRIEKIADNTLLYRDKNGDNEGENSWWT</sequence>